<feature type="compositionally biased region" description="Basic and acidic residues" evidence="1">
    <location>
        <begin position="391"/>
        <end position="400"/>
    </location>
</feature>
<evidence type="ECO:0000313" key="2">
    <source>
        <dbReference type="EMBL" id="KAF2771037.1"/>
    </source>
</evidence>
<feature type="compositionally biased region" description="Acidic residues" evidence="1">
    <location>
        <begin position="536"/>
        <end position="557"/>
    </location>
</feature>
<gene>
    <name evidence="2" type="ORF">EJ03DRAFT_44052</name>
</gene>
<sequence>MVFWRTSQPVQAPSMASNGMDQSEELLAEVDEPPDHRQRPADDWSVAKLEETYRKARPQEMQNRRESLLTRQLHSETEHSDEADTSSPKRALSTQSTWSTTSAAELTSDDGHSVPSPAISPPLLPTQMRIALPLMEKPLDKNVKIVGQEDSFQAEAGSEKTVEATLGRKRCIMFACGGKQSPKPTDSSPPPPAQPEAPASPPKRKCMIKFACTAKPTSETKPVLAKRPSSPPPPERRSSGLKSEAKQHRGSDSTVTHVSPKSVRRSPSMNTSASSSATPQPSRQTLVRKMSNDSNSGAEAMRFHEFASSDDEPEEWVQEATCHRSRLTITDTLKKENVIRKACEEVEEEVIDEEDDEDEDDADDDADEADGVDQDDEDEQDRDEEDEESDHSDAGFHSDDEQGFADSDSDGEDSDYEWWKPGGSTAATSVEHLDRLHIAQAKNGHDAVASSVGSASSGYLSPHSKQPRHHVRRRSKAMPITRPEEDLPDSTDFVCGTLDEDRPMEQAYLNRIKSIEAAKHVARPQDIDPSFPTSDPEMDEEDDDDLEDPEQSEDDDDLVHGQMEELDEGENTLGRRPSVRTRSRAQSNRSPPPTRYHSPPPPTKKASKHHSPPPMSKRGTARSPPPKKLFCSSPKRARSPAPVKMTSPPNSPTRAEAFAKHSKGLAQRPQLTHTASLPRGGFLHSAMAKMHFDDGEGSDTVGPHDMPKRRAIDIYKGLEKKRLRRKEKLWLQRCVKNAAKAEKAYKVKPGRGAERMREIGLEMQRYLGKEEAGTHILSL</sequence>
<feature type="compositionally biased region" description="Low complexity" evidence="1">
    <location>
        <begin position="93"/>
        <end position="102"/>
    </location>
</feature>
<organism evidence="2 3">
    <name type="scientific">Teratosphaeria nubilosa</name>
    <dbReference type="NCBI Taxonomy" id="161662"/>
    <lineage>
        <taxon>Eukaryota</taxon>
        <taxon>Fungi</taxon>
        <taxon>Dikarya</taxon>
        <taxon>Ascomycota</taxon>
        <taxon>Pezizomycotina</taxon>
        <taxon>Dothideomycetes</taxon>
        <taxon>Dothideomycetidae</taxon>
        <taxon>Mycosphaerellales</taxon>
        <taxon>Teratosphaeriaceae</taxon>
        <taxon>Teratosphaeria</taxon>
    </lineage>
</organism>
<feature type="region of interest" description="Disordered" evidence="1">
    <location>
        <begin position="517"/>
        <end position="655"/>
    </location>
</feature>
<dbReference type="AlphaFoldDB" id="A0A6G1LDR7"/>
<reference evidence="2" key="1">
    <citation type="journal article" date="2020" name="Stud. Mycol.">
        <title>101 Dothideomycetes genomes: a test case for predicting lifestyles and emergence of pathogens.</title>
        <authorList>
            <person name="Haridas S."/>
            <person name="Albert R."/>
            <person name="Binder M."/>
            <person name="Bloem J."/>
            <person name="Labutti K."/>
            <person name="Salamov A."/>
            <person name="Andreopoulos B."/>
            <person name="Baker S."/>
            <person name="Barry K."/>
            <person name="Bills G."/>
            <person name="Bluhm B."/>
            <person name="Cannon C."/>
            <person name="Castanera R."/>
            <person name="Culley D."/>
            <person name="Daum C."/>
            <person name="Ezra D."/>
            <person name="Gonzalez J."/>
            <person name="Henrissat B."/>
            <person name="Kuo A."/>
            <person name="Liang C."/>
            <person name="Lipzen A."/>
            <person name="Lutzoni F."/>
            <person name="Magnuson J."/>
            <person name="Mondo S."/>
            <person name="Nolan M."/>
            <person name="Ohm R."/>
            <person name="Pangilinan J."/>
            <person name="Park H.-J."/>
            <person name="Ramirez L."/>
            <person name="Alfaro M."/>
            <person name="Sun H."/>
            <person name="Tritt A."/>
            <person name="Yoshinaga Y."/>
            <person name="Zwiers L.-H."/>
            <person name="Turgeon B."/>
            <person name="Goodwin S."/>
            <person name="Spatafora J."/>
            <person name="Crous P."/>
            <person name="Grigoriev I."/>
        </authorList>
    </citation>
    <scope>NUCLEOTIDE SEQUENCE</scope>
    <source>
        <strain evidence="2">CBS 116005</strain>
    </source>
</reference>
<proteinExistence type="predicted"/>
<dbReference type="EMBL" id="ML995821">
    <property type="protein sequence ID" value="KAF2771037.1"/>
    <property type="molecule type" value="Genomic_DNA"/>
</dbReference>
<feature type="compositionally biased region" description="Low complexity" evidence="1">
    <location>
        <begin position="266"/>
        <end position="284"/>
    </location>
</feature>
<feature type="compositionally biased region" description="Pro residues" evidence="1">
    <location>
        <begin position="187"/>
        <end position="201"/>
    </location>
</feature>
<feature type="compositionally biased region" description="Acidic residues" evidence="1">
    <location>
        <begin position="345"/>
        <end position="390"/>
    </location>
</feature>
<feature type="compositionally biased region" description="Acidic residues" evidence="1">
    <location>
        <begin position="308"/>
        <end position="317"/>
    </location>
</feature>
<feature type="compositionally biased region" description="Acidic residues" evidence="1">
    <location>
        <begin position="401"/>
        <end position="416"/>
    </location>
</feature>
<feature type="compositionally biased region" description="Basic and acidic residues" evidence="1">
    <location>
        <begin position="48"/>
        <end position="82"/>
    </location>
</feature>
<feature type="compositionally biased region" description="Pro residues" evidence="1">
    <location>
        <begin position="590"/>
        <end position="603"/>
    </location>
</feature>
<evidence type="ECO:0000256" key="1">
    <source>
        <dbReference type="SAM" id="MobiDB-lite"/>
    </source>
</evidence>
<feature type="compositionally biased region" description="Basic and acidic residues" evidence="1">
    <location>
        <begin position="234"/>
        <end position="251"/>
    </location>
</feature>
<protein>
    <submittedName>
        <fullName evidence="2">Uncharacterized protein</fullName>
    </submittedName>
</protein>
<dbReference type="OrthoDB" id="2011769at2759"/>
<feature type="region of interest" description="Disordered" evidence="1">
    <location>
        <begin position="177"/>
        <end position="424"/>
    </location>
</feature>
<evidence type="ECO:0000313" key="3">
    <source>
        <dbReference type="Proteomes" id="UP000799436"/>
    </source>
</evidence>
<accession>A0A6G1LDR7</accession>
<feature type="compositionally biased region" description="Acidic residues" evidence="1">
    <location>
        <begin position="22"/>
        <end position="32"/>
    </location>
</feature>
<keyword evidence="3" id="KW-1185">Reference proteome</keyword>
<feature type="compositionally biased region" description="Low complexity" evidence="1">
    <location>
        <begin position="447"/>
        <end position="458"/>
    </location>
</feature>
<feature type="compositionally biased region" description="Basic residues" evidence="1">
    <location>
        <begin position="465"/>
        <end position="476"/>
    </location>
</feature>
<name>A0A6G1LDR7_9PEZI</name>
<feature type="compositionally biased region" description="Basic and acidic residues" evidence="1">
    <location>
        <begin position="33"/>
        <end position="42"/>
    </location>
</feature>
<feature type="compositionally biased region" description="Polar residues" evidence="1">
    <location>
        <begin position="1"/>
        <end position="21"/>
    </location>
</feature>
<dbReference type="Proteomes" id="UP000799436">
    <property type="component" value="Unassembled WGS sequence"/>
</dbReference>
<dbReference type="Pfam" id="PF10446">
    <property type="entry name" value="DUF2457"/>
    <property type="match status" value="1"/>
</dbReference>
<feature type="compositionally biased region" description="Basic and acidic residues" evidence="1">
    <location>
        <begin position="517"/>
        <end position="526"/>
    </location>
</feature>
<feature type="region of interest" description="Disordered" evidence="1">
    <location>
        <begin position="437"/>
        <end position="497"/>
    </location>
</feature>
<feature type="compositionally biased region" description="Basic and acidic residues" evidence="1">
    <location>
        <begin position="332"/>
        <end position="344"/>
    </location>
</feature>
<feature type="region of interest" description="Disordered" evidence="1">
    <location>
        <begin position="1"/>
        <end position="122"/>
    </location>
</feature>
<dbReference type="InterPro" id="IPR018853">
    <property type="entry name" value="DUF2457"/>
</dbReference>